<evidence type="ECO:0000313" key="2">
    <source>
        <dbReference type="Proteomes" id="UP001054945"/>
    </source>
</evidence>
<protein>
    <submittedName>
        <fullName evidence="1">Uncharacterized protein</fullName>
    </submittedName>
</protein>
<organism evidence="1 2">
    <name type="scientific">Caerostris extrusa</name>
    <name type="common">Bark spider</name>
    <name type="synonym">Caerostris bankana</name>
    <dbReference type="NCBI Taxonomy" id="172846"/>
    <lineage>
        <taxon>Eukaryota</taxon>
        <taxon>Metazoa</taxon>
        <taxon>Ecdysozoa</taxon>
        <taxon>Arthropoda</taxon>
        <taxon>Chelicerata</taxon>
        <taxon>Arachnida</taxon>
        <taxon>Araneae</taxon>
        <taxon>Araneomorphae</taxon>
        <taxon>Entelegynae</taxon>
        <taxon>Araneoidea</taxon>
        <taxon>Araneidae</taxon>
        <taxon>Caerostris</taxon>
    </lineage>
</organism>
<dbReference type="Proteomes" id="UP001054945">
    <property type="component" value="Unassembled WGS sequence"/>
</dbReference>
<proteinExistence type="predicted"/>
<dbReference type="EMBL" id="BPLR01011554">
    <property type="protein sequence ID" value="GIY47256.1"/>
    <property type="molecule type" value="Genomic_DNA"/>
</dbReference>
<accession>A0AAV4TP26</accession>
<gene>
    <name evidence="1" type="ORF">CEXT_637991</name>
</gene>
<reference evidence="1 2" key="1">
    <citation type="submission" date="2021-06" db="EMBL/GenBank/DDBJ databases">
        <title>Caerostris extrusa draft genome.</title>
        <authorList>
            <person name="Kono N."/>
            <person name="Arakawa K."/>
        </authorList>
    </citation>
    <scope>NUCLEOTIDE SEQUENCE [LARGE SCALE GENOMIC DNA]</scope>
</reference>
<evidence type="ECO:0000313" key="1">
    <source>
        <dbReference type="EMBL" id="GIY47256.1"/>
    </source>
</evidence>
<name>A0AAV4TP26_CAEEX</name>
<comment type="caution">
    <text evidence="1">The sequence shown here is derived from an EMBL/GenBank/DDBJ whole genome shotgun (WGS) entry which is preliminary data.</text>
</comment>
<keyword evidence="2" id="KW-1185">Reference proteome</keyword>
<dbReference type="AlphaFoldDB" id="A0AAV4TP26"/>
<sequence length="81" mass="9236">MNPFAQNILAVSQTILNNLNPSLGLMLFCPSPFILTILSSVMPKIHWGVNLKIRTVQDDGWNTNGDWILITETEDHYVYFN</sequence>